<proteinExistence type="predicted"/>
<dbReference type="GO" id="GO:0043022">
    <property type="term" value="F:ribosome binding"/>
    <property type="evidence" value="ECO:0007669"/>
    <property type="project" value="TreeGrafter"/>
</dbReference>
<feature type="region of interest" description="Disordered" evidence="1">
    <location>
        <begin position="106"/>
        <end position="141"/>
    </location>
</feature>
<dbReference type="GO" id="GO:0004045">
    <property type="term" value="F:peptidyl-tRNA hydrolase activity"/>
    <property type="evidence" value="ECO:0007669"/>
    <property type="project" value="TreeGrafter"/>
</dbReference>
<evidence type="ECO:0000313" key="4">
    <source>
        <dbReference type="Proteomes" id="UP000570514"/>
    </source>
</evidence>
<evidence type="ECO:0000259" key="2">
    <source>
        <dbReference type="Pfam" id="PF00472"/>
    </source>
</evidence>
<organism evidence="3 4">
    <name type="scientific">Rhizomicrobium palustre</name>
    <dbReference type="NCBI Taxonomy" id="189966"/>
    <lineage>
        <taxon>Bacteria</taxon>
        <taxon>Pseudomonadati</taxon>
        <taxon>Pseudomonadota</taxon>
        <taxon>Alphaproteobacteria</taxon>
        <taxon>Micropepsales</taxon>
        <taxon>Micropepsaceae</taxon>
        <taxon>Rhizomicrobium</taxon>
    </lineage>
</organism>
<protein>
    <submittedName>
        <fullName evidence="3">Ribosome-associated protein</fullName>
    </submittedName>
</protein>
<dbReference type="InterPro" id="IPR000352">
    <property type="entry name" value="Pep_chain_release_fac_I"/>
</dbReference>
<dbReference type="GO" id="GO:0003747">
    <property type="term" value="F:translation release factor activity"/>
    <property type="evidence" value="ECO:0007669"/>
    <property type="project" value="InterPro"/>
</dbReference>
<dbReference type="PANTHER" id="PTHR47814">
    <property type="entry name" value="PEPTIDYL-TRNA HYDROLASE ARFB"/>
    <property type="match status" value="1"/>
</dbReference>
<accession>A0A846N5D0</accession>
<dbReference type="Pfam" id="PF00472">
    <property type="entry name" value="RF-1"/>
    <property type="match status" value="1"/>
</dbReference>
<sequence>MAGIRITDEIALDEREVEESFVLASGPGGQNVNKVSSAVQLRFNVALSLSLPEPVRYRLMTQLKSRLTNGGELILVGRKFRDQNRNREDVRARLVEIIKAATVEPKKRFKTRPPRGAVEDRLKDKKKQAARKQGRGRFRDE</sequence>
<dbReference type="RefSeq" id="WP_167084891.1">
    <property type="nucleotide sequence ID" value="NZ_BAAADC010000001.1"/>
</dbReference>
<dbReference type="NCBIfam" id="NF006718">
    <property type="entry name" value="PRK09256.1"/>
    <property type="match status" value="1"/>
</dbReference>
<keyword evidence="4" id="KW-1185">Reference proteome</keyword>
<feature type="compositionally biased region" description="Basic residues" evidence="1">
    <location>
        <begin position="124"/>
        <end position="141"/>
    </location>
</feature>
<evidence type="ECO:0000313" key="3">
    <source>
        <dbReference type="EMBL" id="NIK90382.1"/>
    </source>
</evidence>
<dbReference type="AlphaFoldDB" id="A0A846N5D0"/>
<feature type="domain" description="Prokaryotic-type class I peptide chain release factors" evidence="2">
    <location>
        <begin position="9"/>
        <end position="133"/>
    </location>
</feature>
<dbReference type="EMBL" id="JAASRM010000001">
    <property type="protein sequence ID" value="NIK90382.1"/>
    <property type="molecule type" value="Genomic_DNA"/>
</dbReference>
<dbReference type="Proteomes" id="UP000570514">
    <property type="component" value="Unassembled WGS sequence"/>
</dbReference>
<dbReference type="Gene3D" id="3.30.160.20">
    <property type="match status" value="1"/>
</dbReference>
<reference evidence="3 4" key="1">
    <citation type="submission" date="2020-03" db="EMBL/GenBank/DDBJ databases">
        <title>Genomic Encyclopedia of Type Strains, Phase IV (KMG-IV): sequencing the most valuable type-strain genomes for metagenomic binning, comparative biology and taxonomic classification.</title>
        <authorList>
            <person name="Goeker M."/>
        </authorList>
    </citation>
    <scope>NUCLEOTIDE SEQUENCE [LARGE SCALE GENOMIC DNA]</scope>
    <source>
        <strain evidence="3 4">DSM 19867</strain>
    </source>
</reference>
<name>A0A846N5D0_9PROT</name>
<dbReference type="GO" id="GO:0072344">
    <property type="term" value="P:rescue of stalled ribosome"/>
    <property type="evidence" value="ECO:0007669"/>
    <property type="project" value="TreeGrafter"/>
</dbReference>
<comment type="caution">
    <text evidence="3">The sequence shown here is derived from an EMBL/GenBank/DDBJ whole genome shotgun (WGS) entry which is preliminary data.</text>
</comment>
<dbReference type="SUPFAM" id="SSF110916">
    <property type="entry name" value="Peptidyl-tRNA hydrolase domain-like"/>
    <property type="match status" value="1"/>
</dbReference>
<dbReference type="PANTHER" id="PTHR47814:SF1">
    <property type="entry name" value="PEPTIDYL-TRNA HYDROLASE ARFB"/>
    <property type="match status" value="1"/>
</dbReference>
<gene>
    <name evidence="3" type="ORF">FHS83_003700</name>
</gene>
<evidence type="ECO:0000256" key="1">
    <source>
        <dbReference type="SAM" id="MobiDB-lite"/>
    </source>
</evidence>